<protein>
    <submittedName>
        <fullName evidence="6">dTDP-glucose 4,6-dehydratase</fullName>
    </submittedName>
</protein>
<evidence type="ECO:0000313" key="7">
    <source>
        <dbReference type="Proteomes" id="UP000216352"/>
    </source>
</evidence>
<dbReference type="AlphaFoldDB" id="A0A261FRG6"/>
<dbReference type="Pfam" id="PF01370">
    <property type="entry name" value="Epimerase"/>
    <property type="match status" value="1"/>
</dbReference>
<sequence length="365" mass="40450">MTRQAPSGSAIDVEDHPLYQADVAQASQCDLPWEKLHDATVLVTGSTGLIGSHLIDVLMHHNVNDELQCTVVAIGRNETKARKRFAHYWWSPWFRFAKHDIVVPLCDDEIPLADYVIHLASNTHPRAYATDPIGTITANINGTQNMLDYAVSCKSRRALFASSCEIYGENRGDTTYFAEDYCGYIDSNTLRAGYPESKRCGEALCQAYIRQHNLEVVIPRLARCYGPTMLPTDSKASSQFIHNGLRGEDIVLKSKGDQHYSYIYASDAVTALLTVLLQGKNGLAYNVADCRSDIYLRDLAQLIASYSDVRVTFDIPDAIEQAGFSTATTALLDSGRLQALGWRAQYDIQTGVKHTLDILSSCHSC</sequence>
<keyword evidence="3" id="KW-0520">NAD</keyword>
<keyword evidence="7" id="KW-1185">Reference proteome</keyword>
<name>A0A261FRG6_9BIFI</name>
<accession>A0A261FRG6</accession>
<evidence type="ECO:0000256" key="4">
    <source>
        <dbReference type="ARBA" id="ARBA00023239"/>
    </source>
</evidence>
<feature type="domain" description="NAD-dependent epimerase/dehydratase" evidence="5">
    <location>
        <begin position="41"/>
        <end position="288"/>
    </location>
</feature>
<evidence type="ECO:0000256" key="1">
    <source>
        <dbReference type="ARBA" id="ARBA00001911"/>
    </source>
</evidence>
<dbReference type="GO" id="GO:0005737">
    <property type="term" value="C:cytoplasm"/>
    <property type="evidence" value="ECO:0007669"/>
    <property type="project" value="TreeGrafter"/>
</dbReference>
<dbReference type="SUPFAM" id="SSF51735">
    <property type="entry name" value="NAD(P)-binding Rossmann-fold domains"/>
    <property type="match status" value="1"/>
</dbReference>
<dbReference type="STRING" id="1603886.GCA_001895165_00690"/>
<dbReference type="PANTHER" id="PTHR43078">
    <property type="entry name" value="UDP-GLUCURONIC ACID DECARBOXYLASE-RELATED"/>
    <property type="match status" value="1"/>
</dbReference>
<dbReference type="Proteomes" id="UP000216352">
    <property type="component" value="Unassembled WGS sequence"/>
</dbReference>
<dbReference type="OrthoDB" id="9801785at2"/>
<dbReference type="GO" id="GO:0070403">
    <property type="term" value="F:NAD+ binding"/>
    <property type="evidence" value="ECO:0007669"/>
    <property type="project" value="InterPro"/>
</dbReference>
<dbReference type="InterPro" id="IPR036291">
    <property type="entry name" value="NAD(P)-bd_dom_sf"/>
</dbReference>
<keyword evidence="2" id="KW-0210">Decarboxylase</keyword>
<proteinExistence type="predicted"/>
<dbReference type="PANTHER" id="PTHR43078:SF6">
    <property type="entry name" value="UDP-GLUCURONIC ACID DECARBOXYLASE 1"/>
    <property type="match status" value="1"/>
</dbReference>
<dbReference type="GO" id="GO:0042732">
    <property type="term" value="P:D-xylose metabolic process"/>
    <property type="evidence" value="ECO:0007669"/>
    <property type="project" value="InterPro"/>
</dbReference>
<comment type="caution">
    <text evidence="6">The sequence shown here is derived from an EMBL/GenBank/DDBJ whole genome shotgun (WGS) entry which is preliminary data.</text>
</comment>
<evidence type="ECO:0000256" key="3">
    <source>
        <dbReference type="ARBA" id="ARBA00023027"/>
    </source>
</evidence>
<dbReference type="RefSeq" id="WP_072724572.1">
    <property type="nucleotide sequence ID" value="NZ_BDIS01000009.1"/>
</dbReference>
<organism evidence="6 7">
    <name type="scientific">Bifidobacterium lemurum</name>
    <dbReference type="NCBI Taxonomy" id="1603886"/>
    <lineage>
        <taxon>Bacteria</taxon>
        <taxon>Bacillati</taxon>
        <taxon>Actinomycetota</taxon>
        <taxon>Actinomycetes</taxon>
        <taxon>Bifidobacteriales</taxon>
        <taxon>Bifidobacteriaceae</taxon>
        <taxon>Bifidobacterium</taxon>
    </lineage>
</organism>
<keyword evidence="4" id="KW-0456">Lyase</keyword>
<dbReference type="EMBL" id="MWWX01000008">
    <property type="protein sequence ID" value="OZG61780.1"/>
    <property type="molecule type" value="Genomic_DNA"/>
</dbReference>
<gene>
    <name evidence="6" type="ORF">BLEM_1317</name>
</gene>
<evidence type="ECO:0000259" key="5">
    <source>
        <dbReference type="Pfam" id="PF01370"/>
    </source>
</evidence>
<dbReference type="InterPro" id="IPR001509">
    <property type="entry name" value="Epimerase_deHydtase"/>
</dbReference>
<evidence type="ECO:0000313" key="6">
    <source>
        <dbReference type="EMBL" id="OZG61780.1"/>
    </source>
</evidence>
<dbReference type="GO" id="GO:0048040">
    <property type="term" value="F:UDP-glucuronate decarboxylase activity"/>
    <property type="evidence" value="ECO:0007669"/>
    <property type="project" value="TreeGrafter"/>
</dbReference>
<evidence type="ECO:0000256" key="2">
    <source>
        <dbReference type="ARBA" id="ARBA00022793"/>
    </source>
</evidence>
<dbReference type="InterPro" id="IPR044516">
    <property type="entry name" value="UXS-like"/>
</dbReference>
<dbReference type="Gene3D" id="3.40.50.720">
    <property type="entry name" value="NAD(P)-binding Rossmann-like Domain"/>
    <property type="match status" value="1"/>
</dbReference>
<comment type="cofactor">
    <cofactor evidence="1">
        <name>NAD(+)</name>
        <dbReference type="ChEBI" id="CHEBI:57540"/>
    </cofactor>
</comment>
<reference evidence="6 7" key="1">
    <citation type="journal article" date="2017" name="BMC Genomics">
        <title>Comparative genomic and phylogenomic analyses of the Bifidobacteriaceae family.</title>
        <authorList>
            <person name="Lugli G.A."/>
            <person name="Milani C."/>
            <person name="Turroni F."/>
            <person name="Duranti S."/>
            <person name="Mancabelli L."/>
            <person name="Mangifesta M."/>
            <person name="Ferrario C."/>
            <person name="Modesto M."/>
            <person name="Mattarelli P."/>
            <person name="Jiri K."/>
            <person name="van Sinderen D."/>
            <person name="Ventura M."/>
        </authorList>
    </citation>
    <scope>NUCLEOTIDE SEQUENCE [LARGE SCALE GENOMIC DNA]</scope>
    <source>
        <strain evidence="6 7">DSM 28807</strain>
    </source>
</reference>